<name>A0A9D4VA32_ADICA</name>
<dbReference type="InterPro" id="IPR022773">
    <property type="entry name" value="Siva"/>
</dbReference>
<accession>A0A9D4VA32</accession>
<evidence type="ECO:0000313" key="2">
    <source>
        <dbReference type="Proteomes" id="UP000886520"/>
    </source>
</evidence>
<reference evidence="1" key="1">
    <citation type="submission" date="2021-01" db="EMBL/GenBank/DDBJ databases">
        <title>Adiantum capillus-veneris genome.</title>
        <authorList>
            <person name="Fang Y."/>
            <person name="Liao Q."/>
        </authorList>
    </citation>
    <scope>NUCLEOTIDE SEQUENCE</scope>
    <source>
        <strain evidence="1">H3</strain>
        <tissue evidence="1">Leaf</tissue>
    </source>
</reference>
<protein>
    <recommendedName>
        <fullName evidence="3">Apoptosis regulatory protein Siva</fullName>
    </recommendedName>
</protein>
<evidence type="ECO:0000313" key="1">
    <source>
        <dbReference type="EMBL" id="KAI5081702.1"/>
    </source>
</evidence>
<dbReference type="PANTHER" id="PTHR14365:SF1">
    <property type="entry name" value="APOPTOSIS REGULATORY PROTEIN SIVA"/>
    <property type="match status" value="1"/>
</dbReference>
<dbReference type="Proteomes" id="UP000886520">
    <property type="component" value="Chromosome 2"/>
</dbReference>
<proteinExistence type="predicted"/>
<keyword evidence="2" id="KW-1185">Reference proteome</keyword>
<dbReference type="EMBL" id="JABFUD020000003">
    <property type="protein sequence ID" value="KAI5081702.1"/>
    <property type="molecule type" value="Genomic_DNA"/>
</dbReference>
<dbReference type="GO" id="GO:0005175">
    <property type="term" value="F:CD27 receptor binding"/>
    <property type="evidence" value="ECO:0007669"/>
    <property type="project" value="TreeGrafter"/>
</dbReference>
<sequence>MLGAKRQATGVCPDRPSVKLIKDDALSVYESTFLKLHSDKPPPIVAHPRVVNGNVEHTGCSQDLDTCLCKPKELAVIREKTTFNTACQGSADLSIGSSSLQGQCMSSFHGQMCFHCRRITCTRCRRQCVQCEEEFCSVCSILDFNERYDRAFCLDCYSSIPIRFKVLLSCCSLHCGHSLHGLRLAKSDTY</sequence>
<evidence type="ECO:0008006" key="3">
    <source>
        <dbReference type="Google" id="ProtNLM"/>
    </source>
</evidence>
<dbReference type="OrthoDB" id="60860at2759"/>
<organism evidence="1 2">
    <name type="scientific">Adiantum capillus-veneris</name>
    <name type="common">Maidenhair fern</name>
    <dbReference type="NCBI Taxonomy" id="13818"/>
    <lineage>
        <taxon>Eukaryota</taxon>
        <taxon>Viridiplantae</taxon>
        <taxon>Streptophyta</taxon>
        <taxon>Embryophyta</taxon>
        <taxon>Tracheophyta</taxon>
        <taxon>Polypodiopsida</taxon>
        <taxon>Polypodiidae</taxon>
        <taxon>Polypodiales</taxon>
        <taxon>Pteridineae</taxon>
        <taxon>Pteridaceae</taxon>
        <taxon>Vittarioideae</taxon>
        <taxon>Adiantum</taxon>
    </lineage>
</organism>
<dbReference type="PANTHER" id="PTHR14365">
    <property type="entry name" value="APOPTOSIS REGULATORY PROTEIN SIVA"/>
    <property type="match status" value="1"/>
</dbReference>
<dbReference type="AlphaFoldDB" id="A0A9D4VA32"/>
<comment type="caution">
    <text evidence="1">The sequence shown here is derived from an EMBL/GenBank/DDBJ whole genome shotgun (WGS) entry which is preliminary data.</text>
</comment>
<gene>
    <name evidence="1" type="ORF">GOP47_0001445</name>
</gene>